<keyword evidence="3" id="KW-1185">Reference proteome</keyword>
<proteinExistence type="predicted"/>
<sequence length="284" mass="32517">MVRTESNLKLWGFVGSCDTEAGGFLAYHPAFKLGSDLYVAMKDEWGLADKESYNSVPEGEAHYLTPVPEGMIIQSGDLVWLSSAKFFRNVLTVGGRLHQVLTDMVSWKSLQGARFRLGNLNDFIKYRNEIYNNAVICLDNQLFDDMAKRSNLIEKTFNIVDSIAYREINAPYAPVLHQHIERALYYYEMKQIDSYELLKLDAIQTFEELHGDGAVFDEMVHNREENLRGQRLSDRESPQSDYSSAALEQDLDDLSDIYKDYKQSLQNLLLKFGSLKGVNDGIRR</sequence>
<evidence type="ECO:0000313" key="2">
    <source>
        <dbReference type="EMBL" id="OZG49825.1"/>
    </source>
</evidence>
<dbReference type="EMBL" id="MWWS01000004">
    <property type="protein sequence ID" value="OZG49825.1"/>
    <property type="molecule type" value="Genomic_DNA"/>
</dbReference>
<reference evidence="2 3" key="1">
    <citation type="journal article" date="2017" name="BMC Genomics">
        <title>Comparative genomic and phylogenomic analyses of the Bifidobacteriaceae family.</title>
        <authorList>
            <person name="Lugli G.A."/>
            <person name="Milani C."/>
            <person name="Turroni F."/>
            <person name="Duranti S."/>
            <person name="Mancabelli L."/>
            <person name="Mangifesta M."/>
            <person name="Ferrario C."/>
            <person name="Modesto M."/>
            <person name="Mattarelli P."/>
            <person name="Jiri K."/>
            <person name="van Sinderen D."/>
            <person name="Ventura M."/>
        </authorList>
    </citation>
    <scope>NUCLEOTIDE SEQUENCE [LARGE SCALE GENOMIC DNA]</scope>
    <source>
        <strain evidence="2 3">DSM 22924</strain>
    </source>
</reference>
<keyword evidence="1" id="KW-0175">Coiled coil</keyword>
<protein>
    <submittedName>
        <fullName evidence="2">Uncharacterized protein</fullName>
    </submittedName>
</protein>
<evidence type="ECO:0000256" key="1">
    <source>
        <dbReference type="SAM" id="Coils"/>
    </source>
</evidence>
<feature type="coiled-coil region" evidence="1">
    <location>
        <begin position="244"/>
        <end position="271"/>
    </location>
</feature>
<dbReference type="RefSeq" id="WP_148140034.1">
    <property type="nucleotide sequence ID" value="NZ_MWWS01000004.1"/>
</dbReference>
<dbReference type="Proteomes" id="UP000216004">
    <property type="component" value="Unassembled WGS sequence"/>
</dbReference>
<comment type="caution">
    <text evidence="2">The sequence shown here is derived from an EMBL/GenBank/DDBJ whole genome shotgun (WGS) entry which is preliminary data.</text>
</comment>
<accession>A0A261ESL3</accession>
<organism evidence="2 3">
    <name type="scientific">Bombiscardovia coagulans</name>
    <dbReference type="NCBI Taxonomy" id="686666"/>
    <lineage>
        <taxon>Bacteria</taxon>
        <taxon>Bacillati</taxon>
        <taxon>Actinomycetota</taxon>
        <taxon>Actinomycetes</taxon>
        <taxon>Bifidobacteriales</taxon>
        <taxon>Bifidobacteriaceae</taxon>
        <taxon>Bombiscardovia</taxon>
    </lineage>
</organism>
<evidence type="ECO:0000313" key="3">
    <source>
        <dbReference type="Proteomes" id="UP000216004"/>
    </source>
</evidence>
<gene>
    <name evidence="2" type="ORF">BOCO_0342</name>
</gene>
<dbReference type="AlphaFoldDB" id="A0A261ESL3"/>
<name>A0A261ESL3_9BIFI</name>